<dbReference type="RefSeq" id="WP_066599465.1">
    <property type="nucleotide sequence ID" value="NZ_KQ130434.1"/>
</dbReference>
<dbReference type="AlphaFoldDB" id="A0A0J7XYZ1"/>
<dbReference type="STRING" id="1420583.V473_01100"/>
<dbReference type="Proteomes" id="UP000052232">
    <property type="component" value="Unassembled WGS sequence"/>
</dbReference>
<organism evidence="1 2">
    <name type="scientific">Sphingobium cupriresistens LL01</name>
    <dbReference type="NCBI Taxonomy" id="1420583"/>
    <lineage>
        <taxon>Bacteria</taxon>
        <taxon>Pseudomonadati</taxon>
        <taxon>Pseudomonadota</taxon>
        <taxon>Alphaproteobacteria</taxon>
        <taxon>Sphingomonadales</taxon>
        <taxon>Sphingomonadaceae</taxon>
        <taxon>Sphingobium</taxon>
    </lineage>
</organism>
<comment type="caution">
    <text evidence="1">The sequence shown here is derived from an EMBL/GenBank/DDBJ whole genome shotgun (WGS) entry which is preliminary data.</text>
</comment>
<keyword evidence="2" id="KW-1185">Reference proteome</keyword>
<evidence type="ECO:0000313" key="1">
    <source>
        <dbReference type="EMBL" id="KMS56881.1"/>
    </source>
</evidence>
<reference evidence="1 2" key="1">
    <citation type="journal article" date="2015" name="G3 (Bethesda)">
        <title>Insights into Ongoing Evolution of the Hexachlorocyclohexane Catabolic Pathway from Comparative Genomics of Ten Sphingomonadaceae Strains.</title>
        <authorList>
            <person name="Pearce S.L."/>
            <person name="Oakeshott J.G."/>
            <person name="Pandey G."/>
        </authorList>
    </citation>
    <scope>NUCLEOTIDE SEQUENCE [LARGE SCALE GENOMIC DNA]</scope>
    <source>
        <strain evidence="1 2">LL01</strain>
    </source>
</reference>
<evidence type="ECO:0000313" key="2">
    <source>
        <dbReference type="Proteomes" id="UP000052232"/>
    </source>
</evidence>
<gene>
    <name evidence="1" type="ORF">V473_01100</name>
</gene>
<accession>A0A0J7XYZ1</accession>
<protein>
    <submittedName>
        <fullName evidence="1">Uncharacterized protein</fullName>
    </submittedName>
</protein>
<sequence length="111" mass="11861">MTVPLDKQKKLHFDLSNVGLRAHATAAGLLQLCQELRRAGVLDEPAIERIKGAIACDIEVSASRSVATAAYRRDIKARLDKLFAGEERVGSADALAFGLSAEDDSVCQGHA</sequence>
<proteinExistence type="predicted"/>
<dbReference type="PATRIC" id="fig|1420583.3.peg.213"/>
<dbReference type="EMBL" id="JACT01000001">
    <property type="protein sequence ID" value="KMS56881.1"/>
    <property type="molecule type" value="Genomic_DNA"/>
</dbReference>
<name>A0A0J7XYZ1_9SPHN</name>